<sequence length="325" mass="36540">MRFRGKRAYHGESILKYFTEIPKESVVLESNSDAPDISPKFDPMAGTIDTTSKKSFPQKPTTSLSPQRNRSFDKGDSQSVKLKNTTRKCPQYKWIAGTPFTVDAFRYGAIPGCQVYFLSHFHYDHYGGLTKAFKGSIYCSQVTEGFLKNNFGTGLNVTGLELNQPHQICGFDVVAIDANHCPGSVMFLIHIPSTKRFVLHTGDFRFTWDMFSPPSPLSQFVPSSGLSSTSLHCIYLDTTYCAPQYDFDSQSTVILSAVQVTRDFLERNPTALIVCGMYSIGKERFVYGEFFAEQLLIISFRFVNSLLLLLSFCIFPFSNINFSCS</sequence>
<protein>
    <submittedName>
        <fullName evidence="4">DNA cross-link repair 1A protein</fullName>
    </submittedName>
</protein>
<reference evidence="4" key="1">
    <citation type="submission" date="2019-05" db="EMBL/GenBank/DDBJ databases">
        <title>Annotation for the trematode Fasciolopsis buski.</title>
        <authorList>
            <person name="Choi Y.-J."/>
        </authorList>
    </citation>
    <scope>NUCLEOTIDE SEQUENCE</scope>
    <source>
        <strain evidence="4">HT</strain>
        <tissue evidence="4">Whole worm</tissue>
    </source>
</reference>
<gene>
    <name evidence="4" type="ORF">FBUS_06761</name>
</gene>
<dbReference type="SMART" id="SM00849">
    <property type="entry name" value="Lactamase_B"/>
    <property type="match status" value="1"/>
</dbReference>
<dbReference type="GO" id="GO:0035312">
    <property type="term" value="F:5'-3' DNA exonuclease activity"/>
    <property type="evidence" value="ECO:0007669"/>
    <property type="project" value="TreeGrafter"/>
</dbReference>
<evidence type="ECO:0000259" key="3">
    <source>
        <dbReference type="SMART" id="SM00849"/>
    </source>
</evidence>
<organism evidence="4 5">
    <name type="scientific">Fasciolopsis buskii</name>
    <dbReference type="NCBI Taxonomy" id="27845"/>
    <lineage>
        <taxon>Eukaryota</taxon>
        <taxon>Metazoa</taxon>
        <taxon>Spiralia</taxon>
        <taxon>Lophotrochozoa</taxon>
        <taxon>Platyhelminthes</taxon>
        <taxon>Trematoda</taxon>
        <taxon>Digenea</taxon>
        <taxon>Plagiorchiida</taxon>
        <taxon>Echinostomata</taxon>
        <taxon>Echinostomatoidea</taxon>
        <taxon>Fasciolidae</taxon>
        <taxon>Fasciolopsis</taxon>
    </lineage>
</organism>
<dbReference type="InterPro" id="IPR036866">
    <property type="entry name" value="RibonucZ/Hydroxyglut_hydro"/>
</dbReference>
<dbReference type="Proteomes" id="UP000728185">
    <property type="component" value="Unassembled WGS sequence"/>
</dbReference>
<dbReference type="EMBL" id="LUCM01007788">
    <property type="protein sequence ID" value="KAA0189355.1"/>
    <property type="molecule type" value="Genomic_DNA"/>
</dbReference>
<dbReference type="AlphaFoldDB" id="A0A8E0RR50"/>
<keyword evidence="2" id="KW-0472">Membrane</keyword>
<keyword evidence="2" id="KW-0812">Transmembrane</keyword>
<dbReference type="OrthoDB" id="6281774at2759"/>
<evidence type="ECO:0000256" key="2">
    <source>
        <dbReference type="SAM" id="Phobius"/>
    </source>
</evidence>
<proteinExistence type="predicted"/>
<keyword evidence="5" id="KW-1185">Reference proteome</keyword>
<accession>A0A8E0RR50</accession>
<dbReference type="GO" id="GO:0006303">
    <property type="term" value="P:double-strand break repair via nonhomologous end joining"/>
    <property type="evidence" value="ECO:0007669"/>
    <property type="project" value="TreeGrafter"/>
</dbReference>
<dbReference type="PANTHER" id="PTHR23240:SF6">
    <property type="entry name" value="DNA CROSS-LINK REPAIR 1A PROTEIN"/>
    <property type="match status" value="1"/>
</dbReference>
<evidence type="ECO:0000313" key="5">
    <source>
        <dbReference type="Proteomes" id="UP000728185"/>
    </source>
</evidence>
<feature type="region of interest" description="Disordered" evidence="1">
    <location>
        <begin position="30"/>
        <end position="79"/>
    </location>
</feature>
<dbReference type="InterPro" id="IPR001279">
    <property type="entry name" value="Metallo-B-lactamas"/>
</dbReference>
<feature type="compositionally biased region" description="Polar residues" evidence="1">
    <location>
        <begin position="48"/>
        <end position="69"/>
    </location>
</feature>
<evidence type="ECO:0000256" key="1">
    <source>
        <dbReference type="SAM" id="MobiDB-lite"/>
    </source>
</evidence>
<comment type="caution">
    <text evidence="4">The sequence shown here is derived from an EMBL/GenBank/DDBJ whole genome shotgun (WGS) entry which is preliminary data.</text>
</comment>
<feature type="transmembrane region" description="Helical" evidence="2">
    <location>
        <begin position="295"/>
        <end position="317"/>
    </location>
</feature>
<keyword evidence="2" id="KW-1133">Transmembrane helix</keyword>
<dbReference type="SUPFAM" id="SSF56281">
    <property type="entry name" value="Metallo-hydrolase/oxidoreductase"/>
    <property type="match status" value="1"/>
</dbReference>
<feature type="domain" description="Metallo-beta-lactamase" evidence="3">
    <location>
        <begin position="13"/>
        <end position="245"/>
    </location>
</feature>
<name>A0A8E0RR50_9TREM</name>
<evidence type="ECO:0000313" key="4">
    <source>
        <dbReference type="EMBL" id="KAA0189355.1"/>
    </source>
</evidence>
<dbReference type="PANTHER" id="PTHR23240">
    <property type="entry name" value="DNA CROSS-LINK REPAIR PROTEIN PSO2/SNM1-RELATED"/>
    <property type="match status" value="1"/>
</dbReference>
<dbReference type="GO" id="GO:0003684">
    <property type="term" value="F:damaged DNA binding"/>
    <property type="evidence" value="ECO:0007669"/>
    <property type="project" value="TreeGrafter"/>
</dbReference>
<dbReference type="Gene3D" id="3.60.15.10">
    <property type="entry name" value="Ribonuclease Z/Hydroxyacylglutathione hydrolase-like"/>
    <property type="match status" value="1"/>
</dbReference>
<dbReference type="CDD" id="cd16273">
    <property type="entry name" value="SNM1A-1C-like_MBL-fold"/>
    <property type="match status" value="1"/>
</dbReference>
<dbReference type="GO" id="GO:0036297">
    <property type="term" value="P:interstrand cross-link repair"/>
    <property type="evidence" value="ECO:0007669"/>
    <property type="project" value="TreeGrafter"/>
</dbReference>